<accession>A0AAD3T032</accession>
<evidence type="ECO:0000256" key="5">
    <source>
        <dbReference type="ARBA" id="ARBA00022857"/>
    </source>
</evidence>
<evidence type="ECO:0000256" key="8">
    <source>
        <dbReference type="ARBA" id="ARBA00023033"/>
    </source>
</evidence>
<keyword evidence="3 9" id="KW-0349">Heme</keyword>
<dbReference type="PRINTS" id="PR00463">
    <property type="entry name" value="EP450I"/>
</dbReference>
<keyword evidence="8 10" id="KW-0503">Monooxygenase</keyword>
<evidence type="ECO:0000313" key="11">
    <source>
        <dbReference type="EMBL" id="GMH20201.1"/>
    </source>
</evidence>
<proteinExistence type="inferred from homology"/>
<keyword evidence="6 10" id="KW-0560">Oxidoreductase</keyword>
<evidence type="ECO:0000256" key="2">
    <source>
        <dbReference type="ARBA" id="ARBA00010617"/>
    </source>
</evidence>
<evidence type="ECO:0000256" key="7">
    <source>
        <dbReference type="ARBA" id="ARBA00023004"/>
    </source>
</evidence>
<comment type="cofactor">
    <cofactor evidence="1 9">
        <name>heme</name>
        <dbReference type="ChEBI" id="CHEBI:30413"/>
    </cofactor>
</comment>
<feature type="binding site" description="axial binding residue" evidence="9">
    <location>
        <position position="442"/>
    </location>
    <ligand>
        <name>heme</name>
        <dbReference type="ChEBI" id="CHEBI:30413"/>
    </ligand>
    <ligandPart>
        <name>Fe</name>
        <dbReference type="ChEBI" id="CHEBI:18248"/>
    </ligandPart>
</feature>
<evidence type="ECO:0000256" key="10">
    <source>
        <dbReference type="RuleBase" id="RU000461"/>
    </source>
</evidence>
<dbReference type="InterPro" id="IPR017972">
    <property type="entry name" value="Cyt_P450_CS"/>
</dbReference>
<dbReference type="GO" id="GO:0004497">
    <property type="term" value="F:monooxygenase activity"/>
    <property type="evidence" value="ECO:0007669"/>
    <property type="project" value="UniProtKB-KW"/>
</dbReference>
<evidence type="ECO:0008006" key="13">
    <source>
        <dbReference type="Google" id="ProtNLM"/>
    </source>
</evidence>
<dbReference type="PRINTS" id="PR00385">
    <property type="entry name" value="P450"/>
</dbReference>
<organism evidence="11 12">
    <name type="scientific">Nepenthes gracilis</name>
    <name type="common">Slender pitcher plant</name>
    <dbReference type="NCBI Taxonomy" id="150966"/>
    <lineage>
        <taxon>Eukaryota</taxon>
        <taxon>Viridiplantae</taxon>
        <taxon>Streptophyta</taxon>
        <taxon>Embryophyta</taxon>
        <taxon>Tracheophyta</taxon>
        <taxon>Spermatophyta</taxon>
        <taxon>Magnoliopsida</taxon>
        <taxon>eudicotyledons</taxon>
        <taxon>Gunneridae</taxon>
        <taxon>Pentapetalae</taxon>
        <taxon>Caryophyllales</taxon>
        <taxon>Nepenthaceae</taxon>
        <taxon>Nepenthes</taxon>
    </lineage>
</organism>
<evidence type="ECO:0000313" key="12">
    <source>
        <dbReference type="Proteomes" id="UP001279734"/>
    </source>
</evidence>
<dbReference type="PROSITE" id="PS00086">
    <property type="entry name" value="CYTOCHROME_P450"/>
    <property type="match status" value="1"/>
</dbReference>
<protein>
    <recommendedName>
        <fullName evidence="13">Flavonoid 3',5'-hydroxylase</fullName>
    </recommendedName>
</protein>
<keyword evidence="7 9" id="KW-0408">Iron</keyword>
<dbReference type="InterPro" id="IPR002401">
    <property type="entry name" value="Cyt_P450_E_grp-I"/>
</dbReference>
<dbReference type="Proteomes" id="UP001279734">
    <property type="component" value="Unassembled WGS sequence"/>
</dbReference>
<dbReference type="GO" id="GO:0020037">
    <property type="term" value="F:heme binding"/>
    <property type="evidence" value="ECO:0007669"/>
    <property type="project" value="InterPro"/>
</dbReference>
<dbReference type="PANTHER" id="PTHR47944:SF18">
    <property type="entry name" value="FLAVONOID 3'-MONOOXYGENASE"/>
    <property type="match status" value="1"/>
</dbReference>
<dbReference type="InterPro" id="IPR036396">
    <property type="entry name" value="Cyt_P450_sf"/>
</dbReference>
<dbReference type="SUPFAM" id="SSF48264">
    <property type="entry name" value="Cytochrome P450"/>
    <property type="match status" value="1"/>
</dbReference>
<dbReference type="InterPro" id="IPR001128">
    <property type="entry name" value="Cyt_P450"/>
</dbReference>
<comment type="similarity">
    <text evidence="2 10">Belongs to the cytochrome P450 family.</text>
</comment>
<evidence type="ECO:0000256" key="4">
    <source>
        <dbReference type="ARBA" id="ARBA00022723"/>
    </source>
</evidence>
<name>A0AAD3T032_NEPGR</name>
<keyword evidence="5" id="KW-0521">NADP</keyword>
<evidence type="ECO:0000256" key="1">
    <source>
        <dbReference type="ARBA" id="ARBA00001971"/>
    </source>
</evidence>
<evidence type="ECO:0000256" key="3">
    <source>
        <dbReference type="ARBA" id="ARBA00022617"/>
    </source>
</evidence>
<keyword evidence="12" id="KW-1185">Reference proteome</keyword>
<dbReference type="Pfam" id="PF00067">
    <property type="entry name" value="p450"/>
    <property type="match status" value="1"/>
</dbReference>
<dbReference type="GO" id="GO:0005506">
    <property type="term" value="F:iron ion binding"/>
    <property type="evidence" value="ECO:0007669"/>
    <property type="project" value="InterPro"/>
</dbReference>
<dbReference type="EMBL" id="BSYO01000021">
    <property type="protein sequence ID" value="GMH20201.1"/>
    <property type="molecule type" value="Genomic_DNA"/>
</dbReference>
<dbReference type="FunFam" id="1.10.630.10:FF:000126">
    <property type="entry name" value="Predicted protein"/>
    <property type="match status" value="1"/>
</dbReference>
<dbReference type="PANTHER" id="PTHR47944">
    <property type="entry name" value="CYTOCHROME P450 98A9"/>
    <property type="match status" value="1"/>
</dbReference>
<dbReference type="GO" id="GO:0016705">
    <property type="term" value="F:oxidoreductase activity, acting on paired donors, with incorporation or reduction of molecular oxygen"/>
    <property type="evidence" value="ECO:0007669"/>
    <property type="project" value="InterPro"/>
</dbReference>
<keyword evidence="4 9" id="KW-0479">Metal-binding</keyword>
<dbReference type="Gene3D" id="1.10.630.10">
    <property type="entry name" value="Cytochrome P450"/>
    <property type="match status" value="1"/>
</dbReference>
<dbReference type="AlphaFoldDB" id="A0AAD3T032"/>
<evidence type="ECO:0000256" key="6">
    <source>
        <dbReference type="ARBA" id="ARBA00023002"/>
    </source>
</evidence>
<gene>
    <name evidence="11" type="ORF">Nepgr_022042</name>
</gene>
<comment type="caution">
    <text evidence="11">The sequence shown here is derived from an EMBL/GenBank/DDBJ whole genome shotgun (WGS) entry which is preliminary data.</text>
</comment>
<sequence>MDVVHFQELFSATVLFFIIRFFISKLLKPHPPLPPGPKGWPVLGCLPLLGSMPHASLAELARRHGPIMHLKMGTCDVVVASSPDAAMAFLKTLDHSFSNRPPGAGPTYIAYNAMDMVFADVGPRWKLLRKLANLHMLGAKDFGDWSPLRHKEVGLMVRDIYELSQQWKPVPVLELVSCALANIIGQKSISRRVFTAHGEESNDFKSMIVELMRLAGLFNIGDFIPAIEWMDLQGIQGKMKRLHNKFDALLTKMLEEHMKTAHERKGSSDFFDIVMGIKEDDGVALTMTNYKALLLNLFIAGTDTSSSTIEWAMAEMLKNPSILNLVQAEIDTVVGKNRRLKESDIPKLPYLQAICKETFRKHPVVPLSLPRVTSEPCEVNGYYIPKNTRLFVNVWAIGRDPELWENPHEFNPERFLSGKNANIEPRGNDFELIPFGSGRRICAGIRMGIAIVQYVVGTLVHSFDWKLSDGVEIEMEAAFGLVLGKAEKLKAMAIPRLEPNAYEDSSS</sequence>
<reference evidence="11" key="1">
    <citation type="submission" date="2023-05" db="EMBL/GenBank/DDBJ databases">
        <title>Nepenthes gracilis genome sequencing.</title>
        <authorList>
            <person name="Fukushima K."/>
        </authorList>
    </citation>
    <scope>NUCLEOTIDE SEQUENCE</scope>
    <source>
        <strain evidence="11">SING2019-196</strain>
    </source>
</reference>
<evidence type="ECO:0000256" key="9">
    <source>
        <dbReference type="PIRSR" id="PIRSR602401-1"/>
    </source>
</evidence>